<evidence type="ECO:0000313" key="2">
    <source>
        <dbReference type="EnsemblMetazoa" id="CJA38578.1"/>
    </source>
</evidence>
<reference evidence="2" key="2">
    <citation type="submission" date="2022-06" db="UniProtKB">
        <authorList>
            <consortium name="EnsemblMetazoa"/>
        </authorList>
    </citation>
    <scope>IDENTIFICATION</scope>
    <source>
        <strain evidence="2">DF5081</strain>
    </source>
</reference>
<name>A0A8R1EKU7_CAEJA</name>
<sequence length="26" mass="2675">MPSRDSEGSCPTEELPGNESLSVPGV</sequence>
<evidence type="ECO:0000313" key="3">
    <source>
        <dbReference type="Proteomes" id="UP000005237"/>
    </source>
</evidence>
<dbReference type="Proteomes" id="UP000005237">
    <property type="component" value="Unassembled WGS sequence"/>
</dbReference>
<accession>A0A8R1EKU7</accession>
<organism evidence="2 3">
    <name type="scientific">Caenorhabditis japonica</name>
    <dbReference type="NCBI Taxonomy" id="281687"/>
    <lineage>
        <taxon>Eukaryota</taxon>
        <taxon>Metazoa</taxon>
        <taxon>Ecdysozoa</taxon>
        <taxon>Nematoda</taxon>
        <taxon>Chromadorea</taxon>
        <taxon>Rhabditida</taxon>
        <taxon>Rhabditina</taxon>
        <taxon>Rhabditomorpha</taxon>
        <taxon>Rhabditoidea</taxon>
        <taxon>Rhabditidae</taxon>
        <taxon>Peloderinae</taxon>
        <taxon>Caenorhabditis</taxon>
    </lineage>
</organism>
<keyword evidence="3" id="KW-1185">Reference proteome</keyword>
<protein>
    <submittedName>
        <fullName evidence="2">Uncharacterized protein</fullName>
    </submittedName>
</protein>
<evidence type="ECO:0000256" key="1">
    <source>
        <dbReference type="SAM" id="MobiDB-lite"/>
    </source>
</evidence>
<proteinExistence type="predicted"/>
<dbReference type="EnsemblMetazoa" id="CJA38578.1">
    <property type="protein sequence ID" value="CJA38578.1"/>
    <property type="gene ID" value="WBGene00214425"/>
</dbReference>
<reference evidence="3" key="1">
    <citation type="submission" date="2010-08" db="EMBL/GenBank/DDBJ databases">
        <authorList>
            <consortium name="Caenorhabditis japonica Sequencing Consortium"/>
            <person name="Wilson R.K."/>
        </authorList>
    </citation>
    <scope>NUCLEOTIDE SEQUENCE [LARGE SCALE GENOMIC DNA]</scope>
    <source>
        <strain evidence="3">DF5081</strain>
    </source>
</reference>
<dbReference type="AlphaFoldDB" id="A0A8R1EKU7"/>
<feature type="region of interest" description="Disordered" evidence="1">
    <location>
        <begin position="1"/>
        <end position="26"/>
    </location>
</feature>